<feature type="compositionally biased region" description="Basic and acidic residues" evidence="1">
    <location>
        <begin position="27"/>
        <end position="39"/>
    </location>
</feature>
<feature type="region of interest" description="Disordered" evidence="1">
    <location>
        <begin position="27"/>
        <end position="47"/>
    </location>
</feature>
<evidence type="ECO:0000256" key="1">
    <source>
        <dbReference type="SAM" id="MobiDB-lite"/>
    </source>
</evidence>
<evidence type="ECO:0000313" key="2">
    <source>
        <dbReference type="EMBL" id="QBK91528.1"/>
    </source>
</evidence>
<sequence>MNHIYNFFSYYFITKEPLKTPTIKKNEEEQSFEIDKEQSSEINEEQSSELIIPDISTHKGISNFYFNIENYNAQKLSQSTDTFSLVKDIAKIGLIFFLLTDKYKERNLIKLSKTVYEDIKISLDNVIKHNKFACNFDDSNVRYSFEWELDINVYENLPIPSIQELNLNLSEKDRKLYLDLKDTFINMMNCGKIFREKYYKQFIQTDEINDIEFIKDLLDLYHNILYTFITMFEFKYNLSWTNRKQYIKCLSKCSNTSSINLKVNYKNSVTYMY</sequence>
<gene>
    <name evidence="2" type="ORF">LCPAC302_01480</name>
</gene>
<proteinExistence type="predicted"/>
<organism evidence="2">
    <name type="scientific">Pithovirus LCPAC302</name>
    <dbReference type="NCBI Taxonomy" id="2506593"/>
    <lineage>
        <taxon>Viruses</taxon>
        <taxon>Pithoviruses</taxon>
    </lineage>
</organism>
<accession>A0A481Z6R1</accession>
<dbReference type="EMBL" id="MK500543">
    <property type="protein sequence ID" value="QBK91528.1"/>
    <property type="molecule type" value="Genomic_DNA"/>
</dbReference>
<name>A0A481Z6R1_9VIRU</name>
<protein>
    <submittedName>
        <fullName evidence="2">Uncharacterized protein</fullName>
    </submittedName>
</protein>
<reference evidence="2" key="1">
    <citation type="journal article" date="2019" name="MBio">
        <title>Virus Genomes from Deep Sea Sediments Expand the Ocean Megavirome and Support Independent Origins of Viral Gigantism.</title>
        <authorList>
            <person name="Backstrom D."/>
            <person name="Yutin N."/>
            <person name="Jorgensen S.L."/>
            <person name="Dharamshi J."/>
            <person name="Homa F."/>
            <person name="Zaremba-Niedwiedzka K."/>
            <person name="Spang A."/>
            <person name="Wolf Y.I."/>
            <person name="Koonin E.V."/>
            <person name="Ettema T.J."/>
        </authorList>
    </citation>
    <scope>NUCLEOTIDE SEQUENCE</scope>
</reference>